<dbReference type="AlphaFoldDB" id="A0A2A6CQ99"/>
<keyword evidence="2" id="KW-1185">Reference proteome</keyword>
<protein>
    <submittedName>
        <fullName evidence="1">Uncharacterized protein</fullName>
    </submittedName>
</protein>
<accession>A0A8R1Z252</accession>
<dbReference type="Proteomes" id="UP000005239">
    <property type="component" value="Unassembled WGS sequence"/>
</dbReference>
<dbReference type="PANTHER" id="PTHR23020:SF8">
    <property type="entry name" value="CHK KINASE-LIKE DOMAIN-CONTAINING PROTEIN"/>
    <property type="match status" value="1"/>
</dbReference>
<organism evidence="1 2">
    <name type="scientific">Pristionchus pacificus</name>
    <name type="common">Parasitic nematode worm</name>
    <dbReference type="NCBI Taxonomy" id="54126"/>
    <lineage>
        <taxon>Eukaryota</taxon>
        <taxon>Metazoa</taxon>
        <taxon>Ecdysozoa</taxon>
        <taxon>Nematoda</taxon>
        <taxon>Chromadorea</taxon>
        <taxon>Rhabditida</taxon>
        <taxon>Rhabditina</taxon>
        <taxon>Diplogasteromorpha</taxon>
        <taxon>Diplogasteroidea</taxon>
        <taxon>Neodiplogasteridae</taxon>
        <taxon>Pristionchus</taxon>
    </lineage>
</organism>
<evidence type="ECO:0000313" key="1">
    <source>
        <dbReference type="EnsemblMetazoa" id="PPA40965.1"/>
    </source>
</evidence>
<sequence>MSVEVTCENILGTAITWTDFESDLRSALGTEERLGPNIDSFPAVIPSLLPLRRLNDSLPEGKKWFVGYTEDKWQQMGVKFFNVHNTEVAAYDFLEQFDGLTVPKKYHGELVKNGTARLCLGYVKNSRMMNSYEKHTVEQVRQTCTRATFSSTALIDWQCAHIGVGVEDLHRIAISALTTEDRRSSMPMLVAEMYKSMVENLDGVKPPYSLEMLLLLSDILYPHCALFYTSVFIATIERTPDPWITSRTS</sequence>
<dbReference type="OrthoDB" id="5915577at2759"/>
<dbReference type="Pfam" id="PF07914">
    <property type="entry name" value="DUF1679"/>
    <property type="match status" value="1"/>
</dbReference>
<accession>A0A2A6CQ99</accession>
<dbReference type="EnsemblMetazoa" id="PPA40965.1">
    <property type="protein sequence ID" value="PPA40965.1"/>
    <property type="gene ID" value="WBGene00279334"/>
</dbReference>
<reference evidence="1" key="2">
    <citation type="submission" date="2022-06" db="UniProtKB">
        <authorList>
            <consortium name="EnsemblMetazoa"/>
        </authorList>
    </citation>
    <scope>IDENTIFICATION</scope>
    <source>
        <strain evidence="1">PS312</strain>
    </source>
</reference>
<name>A0A2A6CQ99_PRIPA</name>
<dbReference type="PANTHER" id="PTHR23020">
    <property type="entry name" value="UNCHARACTERIZED NUCLEAR HORMONE RECEPTOR-RELATED"/>
    <property type="match status" value="1"/>
</dbReference>
<reference evidence="2" key="1">
    <citation type="journal article" date="2008" name="Nat. Genet.">
        <title>The Pristionchus pacificus genome provides a unique perspective on nematode lifestyle and parasitism.</title>
        <authorList>
            <person name="Dieterich C."/>
            <person name="Clifton S.W."/>
            <person name="Schuster L.N."/>
            <person name="Chinwalla A."/>
            <person name="Delehaunty K."/>
            <person name="Dinkelacker I."/>
            <person name="Fulton L."/>
            <person name="Fulton R."/>
            <person name="Godfrey J."/>
            <person name="Minx P."/>
            <person name="Mitreva M."/>
            <person name="Roeseler W."/>
            <person name="Tian H."/>
            <person name="Witte H."/>
            <person name="Yang S.P."/>
            <person name="Wilson R.K."/>
            <person name="Sommer R.J."/>
        </authorList>
    </citation>
    <scope>NUCLEOTIDE SEQUENCE [LARGE SCALE GENOMIC DNA]</scope>
    <source>
        <strain evidence="2">PS312</strain>
    </source>
</reference>
<proteinExistence type="predicted"/>
<evidence type="ECO:0000313" key="2">
    <source>
        <dbReference type="Proteomes" id="UP000005239"/>
    </source>
</evidence>
<dbReference type="InterPro" id="IPR052961">
    <property type="entry name" value="Oxido-Kinase-like_Enzymes"/>
</dbReference>
<dbReference type="InterPro" id="IPR012877">
    <property type="entry name" value="Dhs-27"/>
</dbReference>
<gene>
    <name evidence="1" type="primary">WBGene00279334</name>
</gene>